<evidence type="ECO:0000256" key="13">
    <source>
        <dbReference type="HAMAP-Rule" id="MF_00394"/>
    </source>
</evidence>
<evidence type="ECO:0000256" key="1">
    <source>
        <dbReference type="ARBA" id="ARBA00011009"/>
    </source>
</evidence>
<evidence type="ECO:0000256" key="7">
    <source>
        <dbReference type="ARBA" id="ARBA00023209"/>
    </source>
</evidence>
<keyword evidence="13" id="KW-0963">Cytoplasm</keyword>
<evidence type="ECO:0000256" key="10">
    <source>
        <dbReference type="ARBA" id="ARBA00066687"/>
    </source>
</evidence>
<feature type="binding site" evidence="13">
    <location>
        <position position="282"/>
    </location>
    <ligand>
        <name>NADPH</name>
        <dbReference type="ChEBI" id="CHEBI:57783"/>
    </ligand>
</feature>
<feature type="binding site" evidence="13">
    <location>
        <position position="257"/>
    </location>
    <ligand>
        <name>sn-glycerol 3-phosphate</name>
        <dbReference type="ChEBI" id="CHEBI:57597"/>
    </ligand>
</feature>
<evidence type="ECO:0000256" key="17">
    <source>
        <dbReference type="RuleBase" id="RU000437"/>
    </source>
</evidence>
<reference evidence="20 21" key="2">
    <citation type="submission" date="2017-10" db="EMBL/GenBank/DDBJ databases">
        <authorList>
            <person name="Banno H."/>
            <person name="Chua N.-H."/>
        </authorList>
    </citation>
    <scope>NUCLEOTIDE SEQUENCE [LARGE SCALE GENOMIC DNA]</scope>
    <source>
        <strain evidence="20 21">JK623</strain>
    </source>
</reference>
<dbReference type="InterPro" id="IPR036291">
    <property type="entry name" value="NAD(P)-bd_dom_sf"/>
</dbReference>
<dbReference type="GO" id="GO:0141153">
    <property type="term" value="F:glycerol-3-phosphate dehydrogenase (NADP+) activity"/>
    <property type="evidence" value="ECO:0007669"/>
    <property type="project" value="RHEA"/>
</dbReference>
<feature type="binding site" evidence="16">
    <location>
        <begin position="8"/>
        <end position="13"/>
    </location>
    <ligand>
        <name>NAD(+)</name>
        <dbReference type="ChEBI" id="CHEBI:57540"/>
    </ligand>
</feature>
<dbReference type="InterPro" id="IPR006168">
    <property type="entry name" value="G3P_DH_NAD-dep"/>
</dbReference>
<dbReference type="Pfam" id="PF01210">
    <property type="entry name" value="NAD_Gly3P_dh_N"/>
    <property type="match status" value="1"/>
</dbReference>
<evidence type="ECO:0000256" key="11">
    <source>
        <dbReference type="ARBA" id="ARBA00069372"/>
    </source>
</evidence>
<feature type="active site" description="Proton acceptor" evidence="13 14">
    <location>
        <position position="194"/>
    </location>
</feature>
<feature type="binding site" evidence="13">
    <location>
        <position position="143"/>
    </location>
    <ligand>
        <name>NADPH</name>
        <dbReference type="ChEBI" id="CHEBI:57783"/>
    </ligand>
</feature>
<evidence type="ECO:0000256" key="12">
    <source>
        <dbReference type="ARBA" id="ARBA00080511"/>
    </source>
</evidence>
<feature type="binding site" evidence="13">
    <location>
        <position position="139"/>
    </location>
    <ligand>
        <name>sn-glycerol 3-phosphate</name>
        <dbReference type="ChEBI" id="CHEBI:57597"/>
    </ligand>
</feature>
<dbReference type="FunFam" id="1.10.1040.10:FF:000001">
    <property type="entry name" value="Glycerol-3-phosphate dehydrogenase [NAD(P)+]"/>
    <property type="match status" value="1"/>
</dbReference>
<dbReference type="Pfam" id="PF07479">
    <property type="entry name" value="NAD_Gly3P_dh_C"/>
    <property type="match status" value="1"/>
</dbReference>
<organism evidence="20 21">
    <name type="scientific">Agathobacter ruminis</name>
    <dbReference type="NCBI Taxonomy" id="1712665"/>
    <lineage>
        <taxon>Bacteria</taxon>
        <taxon>Bacillati</taxon>
        <taxon>Bacillota</taxon>
        <taxon>Clostridia</taxon>
        <taxon>Lachnospirales</taxon>
        <taxon>Lachnospiraceae</taxon>
        <taxon>Agathobacter</taxon>
    </lineage>
</organism>
<protein>
    <recommendedName>
        <fullName evidence="11 13">Glycerol-3-phosphate dehydrogenase [NAD(P)+]</fullName>
        <ecNumber evidence="10 13">1.1.1.94</ecNumber>
    </recommendedName>
    <alternativeName>
        <fullName evidence="13">NAD(P)(+)-dependent glycerol-3-phosphate dehydrogenase</fullName>
    </alternativeName>
    <alternativeName>
        <fullName evidence="12 13">NAD(P)H-dependent dihydroxyacetone-phosphate reductase</fullName>
    </alternativeName>
</protein>
<feature type="binding site" evidence="15">
    <location>
        <position position="105"/>
    </location>
    <ligand>
        <name>substrate</name>
    </ligand>
</feature>
<feature type="binding site" evidence="13">
    <location>
        <position position="141"/>
    </location>
    <ligand>
        <name>sn-glycerol 3-phosphate</name>
        <dbReference type="ChEBI" id="CHEBI:57597"/>
    </ligand>
</feature>
<evidence type="ECO:0000256" key="3">
    <source>
        <dbReference type="ARBA" id="ARBA00022857"/>
    </source>
</evidence>
<evidence type="ECO:0000256" key="9">
    <source>
        <dbReference type="ARBA" id="ARBA00052716"/>
    </source>
</evidence>
<feature type="binding site" evidence="13">
    <location>
        <position position="258"/>
    </location>
    <ligand>
        <name>NADPH</name>
        <dbReference type="ChEBI" id="CHEBI:57783"/>
    </ligand>
</feature>
<comment type="pathway">
    <text evidence="13">Membrane lipid metabolism; glycerophospholipid metabolism.</text>
</comment>
<comment type="catalytic activity">
    <reaction evidence="9">
        <text>sn-glycerol 3-phosphate + NADP(+) = dihydroxyacetone phosphate + NADPH + H(+)</text>
        <dbReference type="Rhea" id="RHEA:11096"/>
        <dbReference type="ChEBI" id="CHEBI:15378"/>
        <dbReference type="ChEBI" id="CHEBI:57597"/>
        <dbReference type="ChEBI" id="CHEBI:57642"/>
        <dbReference type="ChEBI" id="CHEBI:57783"/>
        <dbReference type="ChEBI" id="CHEBI:58349"/>
        <dbReference type="EC" id="1.1.1.94"/>
    </reaction>
    <physiologicalReaction direction="right-to-left" evidence="9">
        <dbReference type="Rhea" id="RHEA:11098"/>
    </physiologicalReaction>
</comment>
<dbReference type="GO" id="GO:0046167">
    <property type="term" value="P:glycerol-3-phosphate biosynthetic process"/>
    <property type="evidence" value="ECO:0007669"/>
    <property type="project" value="UniProtKB-UniRule"/>
</dbReference>
<evidence type="ECO:0000256" key="5">
    <source>
        <dbReference type="ARBA" id="ARBA00023027"/>
    </source>
</evidence>
<feature type="binding site" evidence="16">
    <location>
        <position position="143"/>
    </location>
    <ligand>
        <name>NAD(+)</name>
        <dbReference type="ChEBI" id="CHEBI:57540"/>
    </ligand>
</feature>
<keyword evidence="5 13" id="KW-0520">NAD</keyword>
<feature type="binding site" evidence="13">
    <location>
        <position position="105"/>
    </location>
    <ligand>
        <name>NADPH</name>
        <dbReference type="ChEBI" id="CHEBI:57783"/>
    </ligand>
</feature>
<keyword evidence="6 13" id="KW-0443">Lipid metabolism</keyword>
<keyword evidence="3 13" id="KW-0521">NADP</keyword>
<accession>A0A2G3E4W4</accession>
<feature type="binding site" evidence="13">
    <location>
        <position position="12"/>
    </location>
    <ligand>
        <name>NADPH</name>
        <dbReference type="ChEBI" id="CHEBI:57783"/>
    </ligand>
</feature>
<feature type="binding site" evidence="13">
    <location>
        <position position="258"/>
    </location>
    <ligand>
        <name>sn-glycerol 3-phosphate</name>
        <dbReference type="ChEBI" id="CHEBI:57597"/>
    </ligand>
</feature>
<evidence type="ECO:0000256" key="15">
    <source>
        <dbReference type="PIRSR" id="PIRSR000114-2"/>
    </source>
</evidence>
<feature type="binding site" evidence="13">
    <location>
        <position position="105"/>
    </location>
    <ligand>
        <name>sn-glycerol 3-phosphate</name>
        <dbReference type="ChEBI" id="CHEBI:57597"/>
    </ligand>
</feature>
<dbReference type="PANTHER" id="PTHR11728">
    <property type="entry name" value="GLYCEROL-3-PHOSPHATE DEHYDROGENASE"/>
    <property type="match status" value="1"/>
</dbReference>
<dbReference type="GO" id="GO:0046168">
    <property type="term" value="P:glycerol-3-phosphate catabolic process"/>
    <property type="evidence" value="ECO:0007669"/>
    <property type="project" value="InterPro"/>
</dbReference>
<dbReference type="UniPathway" id="UPA00940"/>
<dbReference type="Gene3D" id="3.40.50.720">
    <property type="entry name" value="NAD(P)-binding Rossmann-like Domain"/>
    <property type="match status" value="1"/>
</dbReference>
<dbReference type="AlphaFoldDB" id="A0A2G3E4W4"/>
<evidence type="ECO:0000256" key="8">
    <source>
        <dbReference type="ARBA" id="ARBA00023264"/>
    </source>
</evidence>
<feature type="binding site" evidence="13">
    <location>
        <position position="259"/>
    </location>
    <ligand>
        <name>sn-glycerol 3-phosphate</name>
        <dbReference type="ChEBI" id="CHEBI:57597"/>
    </ligand>
</feature>
<keyword evidence="2 13" id="KW-0444">Lipid biosynthesis</keyword>
<dbReference type="PIRSF" id="PIRSF000114">
    <property type="entry name" value="Glycerol-3-P_dh"/>
    <property type="match status" value="1"/>
</dbReference>
<dbReference type="GO" id="GO:0005975">
    <property type="term" value="P:carbohydrate metabolic process"/>
    <property type="evidence" value="ECO:0007669"/>
    <property type="project" value="InterPro"/>
</dbReference>
<dbReference type="SUPFAM" id="SSF48179">
    <property type="entry name" value="6-phosphogluconate dehydrogenase C-terminal domain-like"/>
    <property type="match status" value="1"/>
</dbReference>
<keyword evidence="4 13" id="KW-0560">Oxidoreductase</keyword>
<dbReference type="PROSITE" id="PS00957">
    <property type="entry name" value="NAD_G3PDH"/>
    <property type="match status" value="1"/>
</dbReference>
<feature type="binding site" evidence="13">
    <location>
        <position position="11"/>
    </location>
    <ligand>
        <name>NADPH</name>
        <dbReference type="ChEBI" id="CHEBI:57783"/>
    </ligand>
</feature>
<keyword evidence="8 13" id="KW-1208">Phospholipid metabolism</keyword>
<dbReference type="GO" id="GO:0006650">
    <property type="term" value="P:glycerophospholipid metabolic process"/>
    <property type="evidence" value="ECO:0007669"/>
    <property type="project" value="UniProtKB-UniRule"/>
</dbReference>
<sequence length="334" mass="35911">MSKVGIIGAGTWGIALARVLANAKNEVTVWSAITSEIDELASTNCHPKLPGVILPDNICYTKEIEYVCREKDFLIMAVPSVFVRSTVALAAPYIDENQIVVDVAKGMEPETLYTMSEVILDELKTVCPEKHIHIVAFSGPTHAEEVSRDMPTTIVAACRDMSIAERVQELFEDTCMRVYTNYDIKGVEICGALKNVIALATGVATGLGLGDNTKAALITRGLNEISRLGISMGCNLTTFVGLAGMGDLIVTATSEHSRNNRAGQLIGQGYSAGEAIKKVGMVVEGINALPAALQLAQKHQIDMPIVKAIDAIVNNGKKPDEAVRELMARKQRSE</sequence>
<dbReference type="HAMAP" id="MF_00394">
    <property type="entry name" value="NAD_Glyc3P_dehydrog"/>
    <property type="match status" value="1"/>
</dbReference>
<comment type="caution">
    <text evidence="20">The sequence shown here is derived from an EMBL/GenBank/DDBJ whole genome shotgun (WGS) entry which is preliminary data.</text>
</comment>
<feature type="binding site" evidence="13">
    <location>
        <position position="284"/>
    </location>
    <ligand>
        <name>NADPH</name>
        <dbReference type="ChEBI" id="CHEBI:57783"/>
    </ligand>
</feature>
<evidence type="ECO:0000256" key="4">
    <source>
        <dbReference type="ARBA" id="ARBA00023002"/>
    </source>
</evidence>
<dbReference type="PRINTS" id="PR00077">
    <property type="entry name" value="GPDHDRGNASE"/>
</dbReference>
<dbReference type="RefSeq" id="WP_099385744.1">
    <property type="nucleotide sequence ID" value="NZ_JANSWH010000080.1"/>
</dbReference>
<evidence type="ECO:0000256" key="14">
    <source>
        <dbReference type="PIRSR" id="PIRSR000114-1"/>
    </source>
</evidence>
<dbReference type="GO" id="GO:0051287">
    <property type="term" value="F:NAD binding"/>
    <property type="evidence" value="ECO:0007669"/>
    <property type="project" value="InterPro"/>
</dbReference>
<comment type="catalytic activity">
    <reaction evidence="13">
        <text>sn-glycerol 3-phosphate + NAD(+) = dihydroxyacetone phosphate + NADH + H(+)</text>
        <dbReference type="Rhea" id="RHEA:11092"/>
        <dbReference type="ChEBI" id="CHEBI:15378"/>
        <dbReference type="ChEBI" id="CHEBI:57540"/>
        <dbReference type="ChEBI" id="CHEBI:57597"/>
        <dbReference type="ChEBI" id="CHEBI:57642"/>
        <dbReference type="ChEBI" id="CHEBI:57945"/>
        <dbReference type="EC" id="1.1.1.94"/>
    </reaction>
</comment>
<dbReference type="InterPro" id="IPR008927">
    <property type="entry name" value="6-PGluconate_DH-like_C_sf"/>
</dbReference>
<comment type="caution">
    <text evidence="13">Lacks conserved residue(s) required for the propagation of feature annotation.</text>
</comment>
<proteinExistence type="inferred from homology"/>
<dbReference type="PANTHER" id="PTHR11728:SF1">
    <property type="entry name" value="GLYCEROL-3-PHOSPHATE DEHYDROGENASE [NAD(+)] 2, CHLOROPLASTIC"/>
    <property type="match status" value="1"/>
</dbReference>
<dbReference type="Proteomes" id="UP000224563">
    <property type="component" value="Unassembled WGS sequence"/>
</dbReference>
<feature type="binding site" evidence="13">
    <location>
        <position position="247"/>
    </location>
    <ligand>
        <name>sn-glycerol 3-phosphate</name>
        <dbReference type="ChEBI" id="CHEBI:57597"/>
    </ligand>
</feature>
<feature type="binding site" evidence="15">
    <location>
        <begin position="258"/>
        <end position="259"/>
    </location>
    <ligand>
        <name>substrate</name>
    </ligand>
</feature>
<dbReference type="GO" id="GO:0141152">
    <property type="term" value="F:glycerol-3-phosphate dehydrogenase (NAD+) activity"/>
    <property type="evidence" value="ECO:0007669"/>
    <property type="project" value="RHEA"/>
</dbReference>
<evidence type="ECO:0000259" key="19">
    <source>
        <dbReference type="Pfam" id="PF07479"/>
    </source>
</evidence>
<dbReference type="Gene3D" id="1.10.1040.10">
    <property type="entry name" value="N-(1-d-carboxylethyl)-l-norvaline Dehydrogenase, domain 2"/>
    <property type="match status" value="1"/>
</dbReference>
<dbReference type="NCBIfam" id="NF000940">
    <property type="entry name" value="PRK00094.1-2"/>
    <property type="match status" value="1"/>
</dbReference>
<dbReference type="SUPFAM" id="SSF51735">
    <property type="entry name" value="NAD(P)-binding Rossmann-fold domains"/>
    <property type="match status" value="1"/>
</dbReference>
<comment type="function">
    <text evidence="13">Catalyzes the reduction of the glycolytic intermediate dihydroxyacetone phosphate (DHAP) to sn-glycerol 3-phosphate (G3P), the key precursor for phospholipid synthesis.</text>
</comment>
<comment type="similarity">
    <text evidence="1 13 17">Belongs to the NAD-dependent glycerol-3-phosphate dehydrogenase family.</text>
</comment>
<feature type="domain" description="Glycerol-3-phosphate dehydrogenase NAD-dependent C-terminal" evidence="19">
    <location>
        <begin position="183"/>
        <end position="323"/>
    </location>
</feature>
<dbReference type="NCBIfam" id="NF000942">
    <property type="entry name" value="PRK00094.1-4"/>
    <property type="match status" value="1"/>
</dbReference>
<evidence type="ECO:0000259" key="18">
    <source>
        <dbReference type="Pfam" id="PF01210"/>
    </source>
</evidence>
<dbReference type="GO" id="GO:0008654">
    <property type="term" value="P:phospholipid biosynthetic process"/>
    <property type="evidence" value="ECO:0007669"/>
    <property type="project" value="UniProtKB-KW"/>
</dbReference>
<dbReference type="FunFam" id="3.40.50.720:FF:000019">
    <property type="entry name" value="Glycerol-3-phosphate dehydrogenase [NAD(P)+]"/>
    <property type="match status" value="1"/>
</dbReference>
<gene>
    <name evidence="13 20" type="primary">gpsA</name>
    <name evidence="20" type="ORF">CSX02_04100</name>
</gene>
<keyword evidence="21" id="KW-1185">Reference proteome</keyword>
<dbReference type="InterPro" id="IPR013328">
    <property type="entry name" value="6PGD_dom2"/>
</dbReference>
<feature type="binding site" evidence="16">
    <location>
        <position position="82"/>
    </location>
    <ligand>
        <name>NAD(+)</name>
        <dbReference type="ChEBI" id="CHEBI:57540"/>
    </ligand>
</feature>
<feature type="binding site" evidence="16">
    <location>
        <position position="258"/>
    </location>
    <ligand>
        <name>NAD(+)</name>
        <dbReference type="ChEBI" id="CHEBI:57540"/>
    </ligand>
</feature>
<evidence type="ECO:0000313" key="21">
    <source>
        <dbReference type="Proteomes" id="UP000224563"/>
    </source>
</evidence>
<dbReference type="InterPro" id="IPR006109">
    <property type="entry name" value="G3P_DH_NAD-dep_C"/>
</dbReference>
<feature type="binding site" evidence="13">
    <location>
        <position position="194"/>
    </location>
    <ligand>
        <name>sn-glycerol 3-phosphate</name>
        <dbReference type="ChEBI" id="CHEBI:57597"/>
    </ligand>
</feature>
<keyword evidence="13" id="KW-0547">Nucleotide-binding</keyword>
<dbReference type="EMBL" id="PDYG01000014">
    <property type="protein sequence ID" value="PHU38200.1"/>
    <property type="molecule type" value="Genomic_DNA"/>
</dbReference>
<feature type="domain" description="Glycerol-3-phosphate dehydrogenase NAD-dependent N-terminal" evidence="18">
    <location>
        <begin position="3"/>
        <end position="163"/>
    </location>
</feature>
<evidence type="ECO:0000313" key="20">
    <source>
        <dbReference type="EMBL" id="PHU38200.1"/>
    </source>
</evidence>
<dbReference type="InterPro" id="IPR011128">
    <property type="entry name" value="G3P_DH_NAD-dep_N"/>
</dbReference>
<dbReference type="EC" id="1.1.1.94" evidence="10 13"/>
<name>A0A2G3E4W4_9FIRM</name>
<evidence type="ECO:0000256" key="6">
    <source>
        <dbReference type="ARBA" id="ARBA00023098"/>
    </source>
</evidence>
<dbReference type="GO" id="GO:0005829">
    <property type="term" value="C:cytosol"/>
    <property type="evidence" value="ECO:0007669"/>
    <property type="project" value="TreeGrafter"/>
</dbReference>
<evidence type="ECO:0000256" key="16">
    <source>
        <dbReference type="PIRSR" id="PIRSR000114-3"/>
    </source>
</evidence>
<reference evidence="20 21" key="1">
    <citation type="submission" date="2017-10" db="EMBL/GenBank/DDBJ databases">
        <title>Resolving the taxonomy of Roseburia spp., Eubacterium rectale and Agathobacter spp. through phylogenomic analysis.</title>
        <authorList>
            <person name="Sheridan P.O."/>
            <person name="Walker A.W."/>
            <person name="Duncan S.H."/>
            <person name="Scott K.P."/>
            <person name="Toole P.W.O."/>
            <person name="Luis P."/>
            <person name="Flint H.J."/>
        </authorList>
    </citation>
    <scope>NUCLEOTIDE SEQUENCE [LARGE SCALE GENOMIC DNA]</scope>
    <source>
        <strain evidence="20 21">JK623</strain>
    </source>
</reference>
<comment type="subcellular location">
    <subcellularLocation>
        <location evidence="13">Cytoplasm</location>
    </subcellularLocation>
</comment>
<evidence type="ECO:0000256" key="2">
    <source>
        <dbReference type="ARBA" id="ARBA00022516"/>
    </source>
</evidence>
<keyword evidence="7 13" id="KW-0594">Phospholipid biosynthesis</keyword>